<sequence length="654" mass="75406">MSSFFLRFGAAFFMLSLLGGQGLAQIDKVKKESFVMKSDSVLARYKGSTFVFPYINKRTYYYNAKELENIRQAFRKREFEEAYKLLYRYVMNFGVENFYRDTDLLWQLGRLMELFDDIELAKSMYRIVLKHHRGPNVRQMELYYDSLTVNDKDYYVPLEYYYELVEYRKLIDTLRPPQGVLLNMGAWVNSLAPDYAPAISPSGDLLIFTSKRNKRKTAAGDELPNEDIFFCRKVEDYWTMAEEFKGLNTIYNEGSAHISKDGKTIYFSRCEAPDGYGSCDLYVASLQADSTWRVENLGPNVNSVAWDSHPSLSRNEDTLYFASDRIGGFGLSDIYFTYKRPDGSWAPAQNLGPTINTRRNEVSPFMHPVYDVLYFSSDGHLVNFGSFDIYKAYRVGGRWQEPINVGPLVNGAGSEYYFAIDPKAEYLYYARSETDDIDNLDLYSFPLPMEAQPEATTLFKGYVVDSETGNPFQGIVAVIDLDNGIEIAPKYLRPDGSYEFDLIKNNNYLVIITGEDFFRIQQRFYLEGDTTITLKATSLKFRKFQFASIEFEPSKAEILPEMEPDLNKVVLFLADNPTVRLRISGHTDSDGNEQFNLELSRRRAEAIRNYILQKGGFPPERIEAVGYGSSRPLVPEVTEEDKRRNRRVEFEIIN</sequence>
<evidence type="ECO:0000256" key="4">
    <source>
        <dbReference type="PROSITE-ProRule" id="PRU00473"/>
    </source>
</evidence>
<name>A0A846MU71_9BACT</name>
<evidence type="ECO:0000256" key="5">
    <source>
        <dbReference type="SAM" id="SignalP"/>
    </source>
</evidence>
<evidence type="ECO:0000256" key="1">
    <source>
        <dbReference type="ARBA" id="ARBA00004442"/>
    </source>
</evidence>
<dbReference type="AlphaFoldDB" id="A0A846MU71"/>
<evidence type="ECO:0000259" key="6">
    <source>
        <dbReference type="PROSITE" id="PS51123"/>
    </source>
</evidence>
<comment type="subcellular location">
    <subcellularLocation>
        <location evidence="1">Cell outer membrane</location>
    </subcellularLocation>
</comment>
<evidence type="ECO:0000313" key="8">
    <source>
        <dbReference type="Proteomes" id="UP000537126"/>
    </source>
</evidence>
<dbReference type="Proteomes" id="UP000537126">
    <property type="component" value="Unassembled WGS sequence"/>
</dbReference>
<dbReference type="InterPro" id="IPR006665">
    <property type="entry name" value="OmpA-like"/>
</dbReference>
<dbReference type="EMBL" id="JAASRN010000008">
    <property type="protein sequence ID" value="NIK74850.1"/>
    <property type="molecule type" value="Genomic_DNA"/>
</dbReference>
<dbReference type="Gene3D" id="2.120.10.30">
    <property type="entry name" value="TolB, C-terminal domain"/>
    <property type="match status" value="1"/>
</dbReference>
<feature type="chain" id="PRO_5032349244" evidence="5">
    <location>
        <begin position="25"/>
        <end position="654"/>
    </location>
</feature>
<organism evidence="7 8">
    <name type="scientific">Thermonema lapsum</name>
    <dbReference type="NCBI Taxonomy" id="28195"/>
    <lineage>
        <taxon>Bacteria</taxon>
        <taxon>Pseudomonadati</taxon>
        <taxon>Bacteroidota</taxon>
        <taxon>Cytophagia</taxon>
        <taxon>Cytophagales</taxon>
        <taxon>Thermonemataceae</taxon>
        <taxon>Thermonema</taxon>
    </lineage>
</organism>
<comment type="caution">
    <text evidence="7">The sequence shown here is derived from an EMBL/GenBank/DDBJ whole genome shotgun (WGS) entry which is preliminary data.</text>
</comment>
<feature type="signal peptide" evidence="5">
    <location>
        <begin position="1"/>
        <end position="24"/>
    </location>
</feature>
<protein>
    <submittedName>
        <fullName evidence="7">Outer membrane protein OmpA-like peptidoglycan-associated protein</fullName>
    </submittedName>
</protein>
<dbReference type="InterPro" id="IPR050330">
    <property type="entry name" value="Bact_OuterMem_StrucFunc"/>
</dbReference>
<accession>A0A846MU71</accession>
<dbReference type="Gene3D" id="3.30.1330.60">
    <property type="entry name" value="OmpA-like domain"/>
    <property type="match status" value="1"/>
</dbReference>
<reference evidence="7 8" key="1">
    <citation type="submission" date="2020-03" db="EMBL/GenBank/DDBJ databases">
        <title>Genomic Encyclopedia of Type Strains, Phase IV (KMG-IV): sequencing the most valuable type-strain genomes for metagenomic binning, comparative biology and taxonomic classification.</title>
        <authorList>
            <person name="Goeker M."/>
        </authorList>
    </citation>
    <scope>NUCLEOTIDE SEQUENCE [LARGE SCALE GENOMIC DNA]</scope>
    <source>
        <strain evidence="7 8">DSM 5718</strain>
    </source>
</reference>
<proteinExistence type="predicted"/>
<dbReference type="PRINTS" id="PR01021">
    <property type="entry name" value="OMPADOMAIN"/>
</dbReference>
<dbReference type="InterPro" id="IPR006664">
    <property type="entry name" value="OMP_bac"/>
</dbReference>
<dbReference type="SUPFAM" id="SSF103088">
    <property type="entry name" value="OmpA-like"/>
    <property type="match status" value="1"/>
</dbReference>
<evidence type="ECO:0000256" key="2">
    <source>
        <dbReference type="ARBA" id="ARBA00023136"/>
    </source>
</evidence>
<dbReference type="Pfam" id="PF07676">
    <property type="entry name" value="PD40"/>
    <property type="match status" value="3"/>
</dbReference>
<dbReference type="PROSITE" id="PS51123">
    <property type="entry name" value="OMPA_2"/>
    <property type="match status" value="1"/>
</dbReference>
<dbReference type="Pfam" id="PF00691">
    <property type="entry name" value="OmpA"/>
    <property type="match status" value="1"/>
</dbReference>
<dbReference type="CDD" id="cd07185">
    <property type="entry name" value="OmpA_C-like"/>
    <property type="match status" value="1"/>
</dbReference>
<evidence type="ECO:0000313" key="7">
    <source>
        <dbReference type="EMBL" id="NIK74850.1"/>
    </source>
</evidence>
<keyword evidence="5" id="KW-0732">Signal</keyword>
<keyword evidence="3" id="KW-0998">Cell outer membrane</keyword>
<dbReference type="InterPro" id="IPR036737">
    <property type="entry name" value="OmpA-like_sf"/>
</dbReference>
<keyword evidence="2 4" id="KW-0472">Membrane</keyword>
<dbReference type="InterPro" id="IPR011042">
    <property type="entry name" value="6-blade_b-propeller_TolB-like"/>
</dbReference>
<feature type="domain" description="OmpA-like" evidence="6">
    <location>
        <begin position="542"/>
        <end position="654"/>
    </location>
</feature>
<dbReference type="PANTHER" id="PTHR30329:SF21">
    <property type="entry name" value="LIPOPROTEIN YIAD-RELATED"/>
    <property type="match status" value="1"/>
</dbReference>
<keyword evidence="8" id="KW-1185">Reference proteome</keyword>
<dbReference type="GO" id="GO:0009279">
    <property type="term" value="C:cell outer membrane"/>
    <property type="evidence" value="ECO:0007669"/>
    <property type="project" value="UniProtKB-SubCell"/>
</dbReference>
<evidence type="ECO:0000256" key="3">
    <source>
        <dbReference type="ARBA" id="ARBA00023237"/>
    </source>
</evidence>
<dbReference type="SUPFAM" id="SSF82171">
    <property type="entry name" value="DPP6 N-terminal domain-like"/>
    <property type="match status" value="1"/>
</dbReference>
<dbReference type="InterPro" id="IPR011659">
    <property type="entry name" value="WD40"/>
</dbReference>
<dbReference type="PANTHER" id="PTHR30329">
    <property type="entry name" value="STATOR ELEMENT OF FLAGELLAR MOTOR COMPLEX"/>
    <property type="match status" value="1"/>
</dbReference>
<gene>
    <name evidence="7" type="ORF">FHS56_002383</name>
</gene>
<dbReference type="RefSeq" id="WP_243844220.1">
    <property type="nucleotide sequence ID" value="NZ_JAASRN010000008.1"/>
</dbReference>